<gene>
    <name evidence="3" type="ORF">FDT80_04365</name>
</gene>
<dbReference type="OrthoDB" id="8993739at2"/>
<protein>
    <submittedName>
        <fullName evidence="3">FAD-binding oxidoreductase</fullName>
    </submittedName>
</protein>
<dbReference type="Proteomes" id="UP000309550">
    <property type="component" value="Unassembled WGS sequence"/>
</dbReference>
<keyword evidence="1" id="KW-0560">Oxidoreductase</keyword>
<comment type="caution">
    <text evidence="3">The sequence shown here is derived from an EMBL/GenBank/DDBJ whole genome shotgun (WGS) entry which is preliminary data.</text>
</comment>
<keyword evidence="4" id="KW-1185">Reference proteome</keyword>
<dbReference type="EMBL" id="VANS01000001">
    <property type="protein sequence ID" value="TMM54820.1"/>
    <property type="molecule type" value="Genomic_DNA"/>
</dbReference>
<proteinExistence type="predicted"/>
<dbReference type="RefSeq" id="WP_138660992.1">
    <property type="nucleotide sequence ID" value="NZ_VANS01000001.1"/>
</dbReference>
<dbReference type="InterPro" id="IPR006076">
    <property type="entry name" value="FAD-dep_OxRdtase"/>
</dbReference>
<dbReference type="SUPFAM" id="SSF51905">
    <property type="entry name" value="FAD/NAD(P)-binding domain"/>
    <property type="match status" value="1"/>
</dbReference>
<dbReference type="GO" id="GO:0016491">
    <property type="term" value="F:oxidoreductase activity"/>
    <property type="evidence" value="ECO:0007669"/>
    <property type="project" value="UniProtKB-KW"/>
</dbReference>
<dbReference type="InterPro" id="IPR036188">
    <property type="entry name" value="FAD/NAD-bd_sf"/>
</dbReference>
<feature type="domain" description="FAD dependent oxidoreductase" evidence="2">
    <location>
        <begin position="3"/>
        <end position="335"/>
    </location>
</feature>
<evidence type="ECO:0000259" key="2">
    <source>
        <dbReference type="Pfam" id="PF01266"/>
    </source>
</evidence>
<sequence>MKAVIVGAGVIGALIAWRLACAGARVTLIDAGLPAGAASGASFGWINASFHADADHFRLRHAAMAAHRRAQADLGTDAIRWPGCLCWEVQGAAQDAQLRSLLELGYDARQIGRAEFARMEPAVAQPPDQALVFGGEGVVDLGHLTRDALAAAADRGARLITGVAVTGLIEAQGAVRGVMMAQGRIAADRVVIAGGTGTTALLDTVGVALPMLRRPGLLLRSRPVATKIRHVLVSPAQELRQDDAGRIIAPTAAAHQGDTAEQVTDSPDVLADRAMARIRSLLGLPEPGWAEVTLALRPVPGDGLPVVGGCGPAGLFVSTMHSGATLAPLVAEISASEVMDRAPSNAQTALIAPYRPARFQSVSS</sequence>
<evidence type="ECO:0000313" key="3">
    <source>
        <dbReference type="EMBL" id="TMM54820.1"/>
    </source>
</evidence>
<dbReference type="Gene3D" id="3.50.50.60">
    <property type="entry name" value="FAD/NAD(P)-binding domain"/>
    <property type="match status" value="1"/>
</dbReference>
<dbReference type="Gene3D" id="3.30.9.10">
    <property type="entry name" value="D-Amino Acid Oxidase, subunit A, domain 2"/>
    <property type="match status" value="1"/>
</dbReference>
<dbReference type="Pfam" id="PF01266">
    <property type="entry name" value="DAO"/>
    <property type="match status" value="1"/>
</dbReference>
<dbReference type="AlphaFoldDB" id="A0A5S3PML4"/>
<accession>A0A5S3PML4</accession>
<dbReference type="GO" id="GO:0005737">
    <property type="term" value="C:cytoplasm"/>
    <property type="evidence" value="ECO:0007669"/>
    <property type="project" value="TreeGrafter"/>
</dbReference>
<name>A0A5S3PML4_9RHOB</name>
<dbReference type="PANTHER" id="PTHR13847:SF289">
    <property type="entry name" value="GLYCINE OXIDASE"/>
    <property type="match status" value="1"/>
</dbReference>
<evidence type="ECO:0000256" key="1">
    <source>
        <dbReference type="ARBA" id="ARBA00023002"/>
    </source>
</evidence>
<organism evidence="3 4">
    <name type="scientific">Sulfitobacter sabulilitoris</name>
    <dbReference type="NCBI Taxonomy" id="2562655"/>
    <lineage>
        <taxon>Bacteria</taxon>
        <taxon>Pseudomonadati</taxon>
        <taxon>Pseudomonadota</taxon>
        <taxon>Alphaproteobacteria</taxon>
        <taxon>Rhodobacterales</taxon>
        <taxon>Roseobacteraceae</taxon>
        <taxon>Sulfitobacter</taxon>
    </lineage>
</organism>
<dbReference type="PANTHER" id="PTHR13847">
    <property type="entry name" value="SARCOSINE DEHYDROGENASE-RELATED"/>
    <property type="match status" value="1"/>
</dbReference>
<evidence type="ECO:0000313" key="4">
    <source>
        <dbReference type="Proteomes" id="UP000309550"/>
    </source>
</evidence>
<reference evidence="3 4" key="1">
    <citation type="submission" date="2019-05" db="EMBL/GenBank/DDBJ databases">
        <title>Sulfitobacter sabulilitoris sp. nov., isolated from a marine sand.</title>
        <authorList>
            <person name="Yoon J.-H."/>
        </authorList>
    </citation>
    <scope>NUCLEOTIDE SEQUENCE [LARGE SCALE GENOMIC DNA]</scope>
    <source>
        <strain evidence="3 4">HSMS-29</strain>
    </source>
</reference>